<comment type="function">
    <text evidence="8">Catalytic subunit of a heterodimeric structure-specific endonuclease that resolves DNA secondary structures generated during DNA repair and recombination. Has endonuclease activity towards branched DNA substrates, introducing single-strand cuts in duplex DNA close to junctions with ss-DNA.</text>
</comment>
<feature type="compositionally biased region" description="Polar residues" evidence="9">
    <location>
        <begin position="292"/>
        <end position="305"/>
    </location>
</feature>
<dbReference type="InterPro" id="IPR000305">
    <property type="entry name" value="GIY-YIG_endonuc"/>
</dbReference>
<gene>
    <name evidence="11" type="ORF">SCF082_LOCUS27690</name>
</gene>
<dbReference type="PANTHER" id="PTHR20208:SF10">
    <property type="entry name" value="STRUCTURE-SPECIFIC ENDONUCLEASE SUBUNIT SLX1"/>
    <property type="match status" value="1"/>
</dbReference>
<dbReference type="PANTHER" id="PTHR20208">
    <property type="entry name" value="STRUCTURE-SPECIFIC ENDONUCLEASE SUBUNIT SLX1"/>
    <property type="match status" value="1"/>
</dbReference>
<dbReference type="EMBL" id="CAXAMM010021557">
    <property type="protein sequence ID" value="CAK9050143.1"/>
    <property type="molecule type" value="Genomic_DNA"/>
</dbReference>
<protein>
    <recommendedName>
        <fullName evidence="8">Structure-specific endonuclease subunit SLX1 homolog</fullName>
        <ecNumber evidence="8">3.1.-.-</ecNumber>
    </recommendedName>
</protein>
<dbReference type="Gene3D" id="3.40.1440.10">
    <property type="entry name" value="GIY-YIG endonuclease"/>
    <property type="match status" value="1"/>
</dbReference>
<organism evidence="11 12">
    <name type="scientific">Durusdinium trenchii</name>
    <dbReference type="NCBI Taxonomy" id="1381693"/>
    <lineage>
        <taxon>Eukaryota</taxon>
        <taxon>Sar</taxon>
        <taxon>Alveolata</taxon>
        <taxon>Dinophyceae</taxon>
        <taxon>Suessiales</taxon>
        <taxon>Symbiodiniaceae</taxon>
        <taxon>Durusdinium</taxon>
    </lineage>
</organism>
<evidence type="ECO:0000256" key="7">
    <source>
        <dbReference type="ARBA" id="ARBA00023242"/>
    </source>
</evidence>
<name>A0ABP0MFA1_9DINO</name>
<comment type="similarity">
    <text evidence="8">Belongs to the SLX1 family.</text>
</comment>
<keyword evidence="3 8" id="KW-0227">DNA damage</keyword>
<comment type="cofactor">
    <cofactor evidence="8">
        <name>a divalent metal cation</name>
        <dbReference type="ChEBI" id="CHEBI:60240"/>
    </cofactor>
</comment>
<dbReference type="Pfam" id="PF01541">
    <property type="entry name" value="GIY-YIG"/>
    <property type="match status" value="1"/>
</dbReference>
<dbReference type="PROSITE" id="PS50164">
    <property type="entry name" value="GIY_YIG"/>
    <property type="match status" value="1"/>
</dbReference>
<dbReference type="Proteomes" id="UP001642464">
    <property type="component" value="Unassembled WGS sequence"/>
</dbReference>
<dbReference type="InterPro" id="IPR050381">
    <property type="entry name" value="SLX1_endonuclease"/>
</dbReference>
<dbReference type="InterPro" id="IPR035901">
    <property type="entry name" value="GIY-YIG_endonuc_sf"/>
</dbReference>
<dbReference type="InterPro" id="IPR027520">
    <property type="entry name" value="Slx1"/>
</dbReference>
<keyword evidence="7 8" id="KW-0539">Nucleus</keyword>
<keyword evidence="5 8" id="KW-0233">DNA recombination</keyword>
<sequence>MQTYYGCYLLQSLTNSNRTYIGFTMDPRRRLRQHNGEITAGANRTKRWRPWQMILCVWGFPNKVLALQFEFAWQHPNVCRNVRDKVAHLKFCKLRNGRQSPVMGVTPNLQVLIEMLKATPYSRMPLRVHFLDEAAKSQLPKMPAARALPTHMTFTLGSFDELERLCYESMMMIPVTSSVCAKCSGRLEPADRVVSCPHCECPLHLTPCALELFPKTKGAQLIPEGSAACPSCARPTEWMVLIRGARRLSVSPSLPDMECQAEHFKNQEVEDDVCSDAELRDDSSEEVELVSQDFSEPNLSQSSMASMPAPECTELTSETEQRPKRKLSASRSASSGPQNNSLDCQGPQVPSHPRVLSLRERLAKRTAQRAP</sequence>
<evidence type="ECO:0000259" key="10">
    <source>
        <dbReference type="PROSITE" id="PS50164"/>
    </source>
</evidence>
<comment type="subunit">
    <text evidence="8">Forms a heterodimer with a member of the SLX4 family.</text>
</comment>
<dbReference type="SUPFAM" id="SSF82771">
    <property type="entry name" value="GIY-YIG endonuclease"/>
    <property type="match status" value="1"/>
</dbReference>
<keyword evidence="1 8" id="KW-0540">Nuclease</keyword>
<keyword evidence="2 8" id="KW-0255">Endonuclease</keyword>
<comment type="caution">
    <text evidence="8">Lacks conserved residue(s) required for the propagation of feature annotation.</text>
</comment>
<dbReference type="CDD" id="cd10455">
    <property type="entry name" value="GIY-YIG_SLX1"/>
    <property type="match status" value="1"/>
</dbReference>
<evidence type="ECO:0000256" key="5">
    <source>
        <dbReference type="ARBA" id="ARBA00023172"/>
    </source>
</evidence>
<dbReference type="GO" id="GO:0004519">
    <property type="term" value="F:endonuclease activity"/>
    <property type="evidence" value="ECO:0007669"/>
    <property type="project" value="UniProtKB-KW"/>
</dbReference>
<evidence type="ECO:0000256" key="8">
    <source>
        <dbReference type="HAMAP-Rule" id="MF_03100"/>
    </source>
</evidence>
<evidence type="ECO:0000313" key="11">
    <source>
        <dbReference type="EMBL" id="CAK9050143.1"/>
    </source>
</evidence>
<accession>A0ABP0MFA1</accession>
<keyword evidence="4 8" id="KW-0378">Hydrolase</keyword>
<evidence type="ECO:0000256" key="9">
    <source>
        <dbReference type="SAM" id="MobiDB-lite"/>
    </source>
</evidence>
<keyword evidence="6 8" id="KW-0234">DNA repair</keyword>
<evidence type="ECO:0000256" key="4">
    <source>
        <dbReference type="ARBA" id="ARBA00022801"/>
    </source>
</evidence>
<evidence type="ECO:0000256" key="3">
    <source>
        <dbReference type="ARBA" id="ARBA00022763"/>
    </source>
</evidence>
<evidence type="ECO:0000256" key="6">
    <source>
        <dbReference type="ARBA" id="ARBA00023204"/>
    </source>
</evidence>
<keyword evidence="12" id="KW-1185">Reference proteome</keyword>
<dbReference type="Gene3D" id="3.30.40.10">
    <property type="entry name" value="Zinc/RING finger domain, C3HC4 (zinc finger)"/>
    <property type="match status" value="1"/>
</dbReference>
<comment type="caution">
    <text evidence="11">The sequence shown here is derived from an EMBL/GenBank/DDBJ whole genome shotgun (WGS) entry which is preliminary data.</text>
</comment>
<comment type="subcellular location">
    <subcellularLocation>
        <location evidence="8">Nucleus</location>
    </subcellularLocation>
</comment>
<evidence type="ECO:0000256" key="2">
    <source>
        <dbReference type="ARBA" id="ARBA00022759"/>
    </source>
</evidence>
<feature type="region of interest" description="Disordered" evidence="9">
    <location>
        <begin position="280"/>
        <end position="371"/>
    </location>
</feature>
<evidence type="ECO:0000313" key="12">
    <source>
        <dbReference type="Proteomes" id="UP001642464"/>
    </source>
</evidence>
<feature type="domain" description="GIY-YIG" evidence="10">
    <location>
        <begin position="3"/>
        <end position="83"/>
    </location>
</feature>
<evidence type="ECO:0000256" key="1">
    <source>
        <dbReference type="ARBA" id="ARBA00022722"/>
    </source>
</evidence>
<proteinExistence type="inferred from homology"/>
<dbReference type="EC" id="3.1.-.-" evidence="8"/>
<dbReference type="InterPro" id="IPR013083">
    <property type="entry name" value="Znf_RING/FYVE/PHD"/>
</dbReference>
<reference evidence="11 12" key="1">
    <citation type="submission" date="2024-02" db="EMBL/GenBank/DDBJ databases">
        <authorList>
            <person name="Chen Y."/>
            <person name="Shah S."/>
            <person name="Dougan E. K."/>
            <person name="Thang M."/>
            <person name="Chan C."/>
        </authorList>
    </citation>
    <scope>NUCLEOTIDE SEQUENCE [LARGE SCALE GENOMIC DNA]</scope>
</reference>
<dbReference type="HAMAP" id="MF_03100">
    <property type="entry name" value="Endonuc_su_Slx1"/>
    <property type="match status" value="1"/>
</dbReference>